<evidence type="ECO:0000256" key="4">
    <source>
        <dbReference type="ARBA" id="ARBA00022801"/>
    </source>
</evidence>
<dbReference type="InterPro" id="IPR002729">
    <property type="entry name" value="CRISPR-assoc_Cas1"/>
</dbReference>
<keyword evidence="5" id="KW-0460">Magnesium</keyword>
<dbReference type="GO" id="GO:0004519">
    <property type="term" value="F:endonuclease activity"/>
    <property type="evidence" value="ECO:0007669"/>
    <property type="project" value="UniProtKB-KW"/>
</dbReference>
<dbReference type="InterPro" id="IPR042211">
    <property type="entry name" value="CRISPR-assoc_Cas1_N"/>
</dbReference>
<accession>A0A1F5S2R7</accession>
<evidence type="ECO:0000256" key="5">
    <source>
        <dbReference type="ARBA" id="ARBA00022842"/>
    </source>
</evidence>
<evidence type="ECO:0000256" key="1">
    <source>
        <dbReference type="ARBA" id="ARBA00022722"/>
    </source>
</evidence>
<keyword evidence="3 10" id="KW-0255">Endonuclease</keyword>
<keyword evidence="4" id="KW-0378">Hydrolase</keyword>
<organism evidence="10 11">
    <name type="scientific">Candidatus Falkowbacteria bacterium RBG_13_39_14</name>
    <dbReference type="NCBI Taxonomy" id="1797985"/>
    <lineage>
        <taxon>Bacteria</taxon>
        <taxon>Candidatus Falkowiibacteriota</taxon>
    </lineage>
</organism>
<dbReference type="PANTHER" id="PTHR34353">
    <property type="entry name" value="CRISPR-ASSOCIATED ENDONUCLEASE CAS1 1"/>
    <property type="match status" value="1"/>
</dbReference>
<comment type="caution">
    <text evidence="10">The sequence shown here is derived from an EMBL/GenBank/DDBJ whole genome shotgun (WGS) entry which is preliminary data.</text>
</comment>
<evidence type="ECO:0000256" key="2">
    <source>
        <dbReference type="ARBA" id="ARBA00022723"/>
    </source>
</evidence>
<evidence type="ECO:0000313" key="10">
    <source>
        <dbReference type="EMBL" id="OGF20862.1"/>
    </source>
</evidence>
<dbReference type="GO" id="GO:0016787">
    <property type="term" value="F:hydrolase activity"/>
    <property type="evidence" value="ECO:0007669"/>
    <property type="project" value="UniProtKB-KW"/>
</dbReference>
<evidence type="ECO:0000256" key="3">
    <source>
        <dbReference type="ARBA" id="ARBA00022759"/>
    </source>
</evidence>
<dbReference type="GO" id="GO:0046872">
    <property type="term" value="F:metal ion binding"/>
    <property type="evidence" value="ECO:0007669"/>
    <property type="project" value="UniProtKB-KW"/>
</dbReference>
<dbReference type="AlphaFoldDB" id="A0A1F5S2R7"/>
<dbReference type="CDD" id="cd09634">
    <property type="entry name" value="Cas1_I-II-III"/>
    <property type="match status" value="1"/>
</dbReference>
<keyword evidence="2" id="KW-0479">Metal-binding</keyword>
<dbReference type="GO" id="GO:0003677">
    <property type="term" value="F:DNA binding"/>
    <property type="evidence" value="ECO:0007669"/>
    <property type="project" value="UniProtKB-KW"/>
</dbReference>
<dbReference type="PANTHER" id="PTHR34353:SF2">
    <property type="entry name" value="CRISPR-ASSOCIATED ENDONUCLEASE CAS1 1"/>
    <property type="match status" value="1"/>
</dbReference>
<evidence type="ECO:0000256" key="8">
    <source>
        <dbReference type="ARBA" id="ARBA00023211"/>
    </source>
</evidence>
<dbReference type="GO" id="GO:0043571">
    <property type="term" value="P:maintenance of CRISPR repeat elements"/>
    <property type="evidence" value="ECO:0007669"/>
    <property type="project" value="InterPro"/>
</dbReference>
<evidence type="ECO:0000256" key="9">
    <source>
        <dbReference type="ARBA" id="ARBA00038592"/>
    </source>
</evidence>
<keyword evidence="7" id="KW-0238">DNA-binding</keyword>
<name>A0A1F5S2R7_9BACT</name>
<dbReference type="Pfam" id="PF01867">
    <property type="entry name" value="Cas_Cas1"/>
    <property type="match status" value="1"/>
</dbReference>
<dbReference type="GO" id="GO:0051607">
    <property type="term" value="P:defense response to virus"/>
    <property type="evidence" value="ECO:0007669"/>
    <property type="project" value="UniProtKB-KW"/>
</dbReference>
<dbReference type="Proteomes" id="UP000178323">
    <property type="component" value="Unassembled WGS sequence"/>
</dbReference>
<evidence type="ECO:0000313" key="11">
    <source>
        <dbReference type="Proteomes" id="UP000178323"/>
    </source>
</evidence>
<comment type="subunit">
    <text evidence="9">Homodimer, forms a heterotetramer with a Cas2 homodimer.</text>
</comment>
<dbReference type="EMBL" id="MFFS01000079">
    <property type="protein sequence ID" value="OGF20862.1"/>
    <property type="molecule type" value="Genomic_DNA"/>
</dbReference>
<dbReference type="NCBIfam" id="TIGR00287">
    <property type="entry name" value="cas1"/>
    <property type="match status" value="1"/>
</dbReference>
<dbReference type="InterPro" id="IPR050646">
    <property type="entry name" value="Cas1"/>
</dbReference>
<dbReference type="Gene3D" id="3.100.10.20">
    <property type="entry name" value="CRISPR-associated endonuclease Cas1, N-terminal domain"/>
    <property type="match status" value="1"/>
</dbReference>
<sequence length="271" mass="32195">MLSLNDFREKQIIFIDNSKDSETKIKFNNDNIVYVKDEQVSNQLSCYKILAIFIIGDTSLTTVFIKKATEFGISIFFMRQNFFTYASIESKAEGNYLLREKQYKAQNEFFISKRLVENKLANQISLLSKEKIKNKEEFSKLKDEIVSKIEKAKDEKELLGIEGSFTKKFFNLYFEELKWYKRMPRAKVDINNLLLDIGYTFLLNYIDSLLRLYGFDVYKGCYHKLFFKRKSLSCDIIEPFRCVIDKELLKSFRLKKINEKDFKFINGQYSL</sequence>
<dbReference type="STRING" id="1797985.A2Y83_04200"/>
<reference evidence="10 11" key="1">
    <citation type="journal article" date="2016" name="Nat. Commun.">
        <title>Thousands of microbial genomes shed light on interconnected biogeochemical processes in an aquifer system.</title>
        <authorList>
            <person name="Anantharaman K."/>
            <person name="Brown C.T."/>
            <person name="Hug L.A."/>
            <person name="Sharon I."/>
            <person name="Castelle C.J."/>
            <person name="Probst A.J."/>
            <person name="Thomas B.C."/>
            <person name="Singh A."/>
            <person name="Wilkins M.J."/>
            <person name="Karaoz U."/>
            <person name="Brodie E.L."/>
            <person name="Williams K.H."/>
            <person name="Hubbard S.S."/>
            <person name="Banfield J.F."/>
        </authorList>
    </citation>
    <scope>NUCLEOTIDE SEQUENCE [LARGE SCALE GENOMIC DNA]</scope>
</reference>
<dbReference type="Gene3D" id="1.20.120.920">
    <property type="entry name" value="CRISPR-associated endonuclease Cas1, C-terminal domain"/>
    <property type="match status" value="1"/>
</dbReference>
<proteinExistence type="predicted"/>
<evidence type="ECO:0000256" key="7">
    <source>
        <dbReference type="ARBA" id="ARBA00023125"/>
    </source>
</evidence>
<evidence type="ECO:0000256" key="6">
    <source>
        <dbReference type="ARBA" id="ARBA00023118"/>
    </source>
</evidence>
<gene>
    <name evidence="10" type="ORF">A2Y83_04200</name>
</gene>
<keyword evidence="1" id="KW-0540">Nuclease</keyword>
<keyword evidence="6" id="KW-0051">Antiviral defense</keyword>
<protein>
    <submittedName>
        <fullName evidence="10">CRISPR-associated endonuclease Cas1</fullName>
    </submittedName>
</protein>
<feature type="non-terminal residue" evidence="10">
    <location>
        <position position="271"/>
    </location>
</feature>
<keyword evidence="8" id="KW-0464">Manganese</keyword>
<dbReference type="InterPro" id="IPR042206">
    <property type="entry name" value="CRISPR-assoc_Cas1_C"/>
</dbReference>